<organism evidence="12 13">
    <name type="scientific">Pyxidicoccus parkwayensis</name>
    <dbReference type="NCBI Taxonomy" id="2813578"/>
    <lineage>
        <taxon>Bacteria</taxon>
        <taxon>Pseudomonadati</taxon>
        <taxon>Myxococcota</taxon>
        <taxon>Myxococcia</taxon>
        <taxon>Myxococcales</taxon>
        <taxon>Cystobacterineae</taxon>
        <taxon>Myxococcaceae</taxon>
        <taxon>Pyxidicoccus</taxon>
    </lineage>
</organism>
<feature type="domain" description="FTP" evidence="11">
    <location>
        <begin position="102"/>
        <end position="151"/>
    </location>
</feature>
<protein>
    <submittedName>
        <fullName evidence="12">M4 family metallopeptidase</fullName>
    </submittedName>
</protein>
<evidence type="ECO:0000256" key="5">
    <source>
        <dbReference type="ARBA" id="ARBA00022801"/>
    </source>
</evidence>
<dbReference type="InterPro" id="IPR023612">
    <property type="entry name" value="Peptidase_M4"/>
</dbReference>
<dbReference type="RefSeq" id="WP_206727121.1">
    <property type="nucleotide sequence ID" value="NZ_CP071090.1"/>
</dbReference>
<dbReference type="Proteomes" id="UP000662747">
    <property type="component" value="Chromosome"/>
</dbReference>
<dbReference type="Pfam" id="PF07504">
    <property type="entry name" value="FTP"/>
    <property type="match status" value="1"/>
</dbReference>
<dbReference type="InterPro" id="IPR007280">
    <property type="entry name" value="Peptidase_C_arc/bac"/>
</dbReference>
<dbReference type="InterPro" id="IPR001570">
    <property type="entry name" value="Peptidase_M4_C_domain"/>
</dbReference>
<dbReference type="CDD" id="cd09597">
    <property type="entry name" value="M4_TLP"/>
    <property type="match status" value="1"/>
</dbReference>
<keyword evidence="6" id="KW-0862">Zinc</keyword>
<dbReference type="Gene3D" id="2.60.120.380">
    <property type="match status" value="2"/>
</dbReference>
<dbReference type="Gene3D" id="1.10.390.10">
    <property type="entry name" value="Neutral Protease Domain 2"/>
    <property type="match status" value="1"/>
</dbReference>
<dbReference type="PANTHER" id="PTHR33794:SF1">
    <property type="entry name" value="BACILLOLYSIN"/>
    <property type="match status" value="1"/>
</dbReference>
<gene>
    <name evidence="12" type="ORF">JY651_11805</name>
</gene>
<evidence type="ECO:0000259" key="8">
    <source>
        <dbReference type="Pfam" id="PF01447"/>
    </source>
</evidence>
<dbReference type="InterPro" id="IPR011096">
    <property type="entry name" value="FTP_domain"/>
</dbReference>
<dbReference type="PANTHER" id="PTHR33794">
    <property type="entry name" value="BACILLOLYSIN"/>
    <property type="match status" value="1"/>
</dbReference>
<dbReference type="Gene3D" id="3.10.170.10">
    <property type="match status" value="1"/>
</dbReference>
<evidence type="ECO:0000313" key="13">
    <source>
        <dbReference type="Proteomes" id="UP000662747"/>
    </source>
</evidence>
<comment type="similarity">
    <text evidence="1">Belongs to the peptidase M4 family.</text>
</comment>
<keyword evidence="4" id="KW-0732">Signal</keyword>
<dbReference type="SUPFAM" id="SSF55486">
    <property type="entry name" value="Metalloproteases ('zincins'), catalytic domain"/>
    <property type="match status" value="1"/>
</dbReference>
<keyword evidence="7" id="KW-0482">Metalloprotease</keyword>
<sequence length="735" mass="77354">MSNRFTRTFWAAWLGAGLAACGSVQPESEPSSSEAKDADIQAALARLPAAQVLGRDGEVPYLIKGELGRLSTDSAQKARQDAGGEARESLGDIAAAFRLRNDDLVFRRSTVDAQGHKHLRFRQLLNGLPVVGAELVLHADSKGLIYAANGTAHGSRKAATEPTVASEAAVKAAEQGSLRASGPATLVYIHPDGSGEARLAWQVRAVGERDGMPADDLVYVDAERGSVLAVHPKIHSALNRRVYSANNTSTTPGTLKRSEGQAAIGDAHVDMNYDMLGATYNCYQTLFGRDSYDNAGATLTSTVHYSTNYVNAYWDGTQMVYGDGNGVDSIELGKDLDVTVHELTHAVTDTESDLIYSGESGGLNESMSDIFSGVCESWTRSWSTDADVFKVGEDIWTPGIAGDALRYMDDPAKDNASLDFYGDYSSGVDVHYSSGISNLVFALLSKGGTHPRGKTTVNVTAIGPEKAGRIFYKANTDLFTPSTTFEQAKTYTVQAAQALGYDAATVQAVSDAWLAVGVPPPPPVTNPLTNGVPVTGLSGSANSKRYYTLEVPAGQTSLKFETAGGTGDADLYVRFGGVPNSGTYDCRPYTGGNAETCTFTNPQAGTWYVMVNGYTSYSGLTLTGTYGGGGGGGTPTTTTGSGTVKKNENDNFGPYSVVAGTTFSVVMTGTRNPDLYVRFGAAPTTSTFDCRPATSGASETCSLTVPAGQSSAYVMVRGVGSGTASYDLTINYTRP</sequence>
<dbReference type="Pfam" id="PF01447">
    <property type="entry name" value="Peptidase_M4"/>
    <property type="match status" value="1"/>
</dbReference>
<dbReference type="PRINTS" id="PR00730">
    <property type="entry name" value="THERMOLYSIN"/>
</dbReference>
<dbReference type="PROSITE" id="PS51257">
    <property type="entry name" value="PROKAR_LIPOPROTEIN"/>
    <property type="match status" value="1"/>
</dbReference>
<dbReference type="InterPro" id="IPR050728">
    <property type="entry name" value="Zinc_Metalloprotease_M4"/>
</dbReference>
<dbReference type="Pfam" id="PF02868">
    <property type="entry name" value="Peptidase_M4_C"/>
    <property type="match status" value="1"/>
</dbReference>
<dbReference type="InterPro" id="IPR027268">
    <property type="entry name" value="Peptidase_M4/M1_CTD_sf"/>
</dbReference>
<evidence type="ECO:0000256" key="4">
    <source>
        <dbReference type="ARBA" id="ARBA00022729"/>
    </source>
</evidence>
<accession>A0ABX7P541</accession>
<keyword evidence="13" id="KW-1185">Reference proteome</keyword>
<keyword evidence="5" id="KW-0378">Hydrolase</keyword>
<evidence type="ECO:0000313" key="12">
    <source>
        <dbReference type="EMBL" id="QSQ25566.1"/>
    </source>
</evidence>
<dbReference type="Gene3D" id="3.10.450.490">
    <property type="match status" value="1"/>
</dbReference>
<evidence type="ECO:0000256" key="6">
    <source>
        <dbReference type="ARBA" id="ARBA00022833"/>
    </source>
</evidence>
<evidence type="ECO:0000256" key="3">
    <source>
        <dbReference type="ARBA" id="ARBA00022723"/>
    </source>
</evidence>
<evidence type="ECO:0000256" key="2">
    <source>
        <dbReference type="ARBA" id="ARBA00022670"/>
    </source>
</evidence>
<evidence type="ECO:0000259" key="11">
    <source>
        <dbReference type="Pfam" id="PF07504"/>
    </source>
</evidence>
<feature type="domain" description="Peptidase C-terminal archaeal/bacterial" evidence="10">
    <location>
        <begin position="546"/>
        <end position="613"/>
    </location>
</feature>
<evidence type="ECO:0000256" key="7">
    <source>
        <dbReference type="ARBA" id="ARBA00023049"/>
    </source>
</evidence>
<evidence type="ECO:0000259" key="10">
    <source>
        <dbReference type="Pfam" id="PF04151"/>
    </source>
</evidence>
<dbReference type="InterPro" id="IPR013856">
    <property type="entry name" value="Peptidase_M4_domain"/>
</dbReference>
<feature type="domain" description="Peptidase C-terminal archaeal/bacterial" evidence="10">
    <location>
        <begin position="657"/>
        <end position="708"/>
    </location>
</feature>
<proteinExistence type="inferred from homology"/>
<feature type="domain" description="Peptidase M4 C-terminal" evidence="9">
    <location>
        <begin position="352"/>
        <end position="518"/>
    </location>
</feature>
<evidence type="ECO:0000256" key="1">
    <source>
        <dbReference type="ARBA" id="ARBA00009388"/>
    </source>
</evidence>
<dbReference type="Pfam" id="PF04151">
    <property type="entry name" value="PPC"/>
    <property type="match status" value="2"/>
</dbReference>
<dbReference type="EMBL" id="CP071090">
    <property type="protein sequence ID" value="QSQ25566.1"/>
    <property type="molecule type" value="Genomic_DNA"/>
</dbReference>
<name>A0ABX7P541_9BACT</name>
<evidence type="ECO:0000259" key="9">
    <source>
        <dbReference type="Pfam" id="PF02868"/>
    </source>
</evidence>
<keyword evidence="2" id="KW-0645">Protease</keyword>
<keyword evidence="3" id="KW-0479">Metal-binding</keyword>
<reference evidence="12 13" key="1">
    <citation type="submission" date="2021-02" db="EMBL/GenBank/DDBJ databases">
        <title>De Novo genome assembly of isolated myxobacteria.</title>
        <authorList>
            <person name="Stevens D.C."/>
        </authorList>
    </citation>
    <scope>NUCLEOTIDE SEQUENCE [LARGE SCALE GENOMIC DNA]</scope>
    <source>
        <strain evidence="13">SCPEA02</strain>
    </source>
</reference>
<feature type="domain" description="Peptidase M4" evidence="8">
    <location>
        <begin position="241"/>
        <end position="349"/>
    </location>
</feature>